<accession>A0A1Y1UXJ4</accession>
<keyword evidence="3" id="KW-1185">Reference proteome</keyword>
<keyword evidence="1" id="KW-1133">Transmembrane helix</keyword>
<name>A0A1Y1UXJ4_9FUNG</name>
<keyword evidence="1" id="KW-0472">Membrane</keyword>
<evidence type="ECO:0000313" key="3">
    <source>
        <dbReference type="Proteomes" id="UP000193719"/>
    </source>
</evidence>
<sequence length="238" mass="27550">MNTNFLYISVILIISIISKVNSINILDLYKRKVEFDKEAYNNLSEECIEEDQHSDISSNCLPYITLNNYKEKCQSIKSEKCQTFYNDPNPSKYYPICNQFPQYNEFLQPNTLKALTQTYDIKCLTDENNELCPFSIYSIVKGDKSNVLIDNCKSKKCTDSLIKFYKGINIDNLIAYENLTLTSGEYSYEELTSFNSFVSILESDECRNLQITNNATNIKNNNNNNILLLLLLLLLILY</sequence>
<evidence type="ECO:0000313" key="2">
    <source>
        <dbReference type="EMBL" id="ORX42950.1"/>
    </source>
</evidence>
<proteinExistence type="predicted"/>
<gene>
    <name evidence="2" type="ORF">BCR36DRAFT_415804</name>
</gene>
<keyword evidence="1" id="KW-0812">Transmembrane</keyword>
<organism evidence="2 3">
    <name type="scientific">Piromyces finnis</name>
    <dbReference type="NCBI Taxonomy" id="1754191"/>
    <lineage>
        <taxon>Eukaryota</taxon>
        <taxon>Fungi</taxon>
        <taxon>Fungi incertae sedis</taxon>
        <taxon>Chytridiomycota</taxon>
        <taxon>Chytridiomycota incertae sedis</taxon>
        <taxon>Neocallimastigomycetes</taxon>
        <taxon>Neocallimastigales</taxon>
        <taxon>Neocallimastigaceae</taxon>
        <taxon>Piromyces</taxon>
    </lineage>
</organism>
<reference evidence="2 3" key="2">
    <citation type="submission" date="2016-08" db="EMBL/GenBank/DDBJ databases">
        <title>Pervasive Adenine N6-methylation of Active Genes in Fungi.</title>
        <authorList>
            <consortium name="DOE Joint Genome Institute"/>
            <person name="Mondo S.J."/>
            <person name="Dannebaum R.O."/>
            <person name="Kuo R.C."/>
            <person name="Labutti K."/>
            <person name="Haridas S."/>
            <person name="Kuo A."/>
            <person name="Salamov A."/>
            <person name="Ahrendt S.R."/>
            <person name="Lipzen A."/>
            <person name="Sullivan W."/>
            <person name="Andreopoulos W.B."/>
            <person name="Clum A."/>
            <person name="Lindquist E."/>
            <person name="Daum C."/>
            <person name="Ramamoorthy G.K."/>
            <person name="Gryganskyi A."/>
            <person name="Culley D."/>
            <person name="Magnuson J.K."/>
            <person name="James T.Y."/>
            <person name="O'Malley M.A."/>
            <person name="Stajich J.E."/>
            <person name="Spatafora J.W."/>
            <person name="Visel A."/>
            <person name="Grigoriev I.V."/>
        </authorList>
    </citation>
    <scope>NUCLEOTIDE SEQUENCE [LARGE SCALE GENOMIC DNA]</scope>
    <source>
        <strain evidence="3">finn</strain>
    </source>
</reference>
<reference evidence="2 3" key="1">
    <citation type="submission" date="2016-08" db="EMBL/GenBank/DDBJ databases">
        <title>Genomes of anaerobic fungi encode conserved fungal cellulosomes for biomass hydrolysis.</title>
        <authorList>
            <consortium name="DOE Joint Genome Institute"/>
            <person name="Haitjema C.H."/>
            <person name="Gilmore S.P."/>
            <person name="Henske J.K."/>
            <person name="Solomon K.V."/>
            <person name="De Groot R."/>
            <person name="Kuo A."/>
            <person name="Mondo S.J."/>
            <person name="Salamov A.A."/>
            <person name="Labutti K."/>
            <person name="Zhao Z."/>
            <person name="Chiniquy J."/>
            <person name="Barry K."/>
            <person name="Brewer H.M."/>
            <person name="Purvine S.O."/>
            <person name="Wright A.T."/>
            <person name="Boxma B."/>
            <person name="Van Alen T."/>
            <person name="Hackstein J.H."/>
            <person name="Baker S.E."/>
            <person name="Grigoriev I.V."/>
            <person name="O'Malley M.A."/>
        </authorList>
    </citation>
    <scope>NUCLEOTIDE SEQUENCE [LARGE SCALE GENOMIC DNA]</scope>
    <source>
        <strain evidence="3">finn</strain>
    </source>
</reference>
<dbReference type="Proteomes" id="UP000193719">
    <property type="component" value="Unassembled WGS sequence"/>
</dbReference>
<dbReference type="EMBL" id="MCFH01000057">
    <property type="protein sequence ID" value="ORX42950.1"/>
    <property type="molecule type" value="Genomic_DNA"/>
</dbReference>
<evidence type="ECO:0000256" key="1">
    <source>
        <dbReference type="SAM" id="Phobius"/>
    </source>
</evidence>
<dbReference type="OrthoDB" id="2170856at2759"/>
<comment type="caution">
    <text evidence="2">The sequence shown here is derived from an EMBL/GenBank/DDBJ whole genome shotgun (WGS) entry which is preliminary data.</text>
</comment>
<dbReference type="AlphaFoldDB" id="A0A1Y1UXJ4"/>
<feature type="transmembrane region" description="Helical" evidence="1">
    <location>
        <begin position="6"/>
        <end position="26"/>
    </location>
</feature>
<protein>
    <submittedName>
        <fullName evidence="2">Uncharacterized protein</fullName>
    </submittedName>
</protein>